<evidence type="ECO:0000256" key="5">
    <source>
        <dbReference type="ARBA" id="ARBA00022989"/>
    </source>
</evidence>
<dbReference type="InterPro" id="IPR003400">
    <property type="entry name" value="ExbD"/>
</dbReference>
<evidence type="ECO:0000256" key="6">
    <source>
        <dbReference type="ARBA" id="ARBA00023136"/>
    </source>
</evidence>
<dbReference type="GO" id="GO:0022857">
    <property type="term" value="F:transmembrane transporter activity"/>
    <property type="evidence" value="ECO:0007669"/>
    <property type="project" value="InterPro"/>
</dbReference>
<evidence type="ECO:0000313" key="10">
    <source>
        <dbReference type="Proteomes" id="UP000033428"/>
    </source>
</evidence>
<dbReference type="GO" id="GO:0015031">
    <property type="term" value="P:protein transport"/>
    <property type="evidence" value="ECO:0007669"/>
    <property type="project" value="UniProtKB-KW"/>
</dbReference>
<comment type="similarity">
    <text evidence="2 7">Belongs to the ExbD/TolR family.</text>
</comment>
<dbReference type="AlphaFoldDB" id="A0A0F0CMS9"/>
<evidence type="ECO:0000256" key="3">
    <source>
        <dbReference type="ARBA" id="ARBA00022475"/>
    </source>
</evidence>
<evidence type="ECO:0000256" key="1">
    <source>
        <dbReference type="ARBA" id="ARBA00004162"/>
    </source>
</evidence>
<dbReference type="GO" id="GO:0005886">
    <property type="term" value="C:plasma membrane"/>
    <property type="evidence" value="ECO:0007669"/>
    <property type="project" value="UniProtKB-SubCell"/>
</dbReference>
<sequence>MKFKRKIFLEKGNLDMVPLIDIVFLLLIFFMLTSSFVFQPGIRVNLPKAVTSEVLNRDIVVIVVTDDEHVYINERPVTSEELISIITSLTGKNSSLLIKADKNAPLGKIIDIWDICRQRGIKQVNIATTQ</sequence>
<organism evidence="9 10">
    <name type="scientific">Candidatus Omnitrophus magneticus</name>
    <dbReference type="NCBI Taxonomy" id="1609969"/>
    <lineage>
        <taxon>Bacteria</taxon>
        <taxon>Pseudomonadati</taxon>
        <taxon>Candidatus Omnitrophota</taxon>
        <taxon>Candidatus Omnitrophus</taxon>
    </lineage>
</organism>
<keyword evidence="7" id="KW-0813">Transport</keyword>
<evidence type="ECO:0000313" key="9">
    <source>
        <dbReference type="EMBL" id="KJJ83294.1"/>
    </source>
</evidence>
<keyword evidence="10" id="KW-1185">Reference proteome</keyword>
<accession>A0A0F0CMS9</accession>
<evidence type="ECO:0000256" key="2">
    <source>
        <dbReference type="ARBA" id="ARBA00005811"/>
    </source>
</evidence>
<proteinExistence type="inferred from homology"/>
<evidence type="ECO:0000256" key="4">
    <source>
        <dbReference type="ARBA" id="ARBA00022692"/>
    </source>
</evidence>
<dbReference type="EMBL" id="JYNY01000626">
    <property type="protein sequence ID" value="KJJ83294.1"/>
    <property type="molecule type" value="Genomic_DNA"/>
</dbReference>
<keyword evidence="5 8" id="KW-1133">Transmembrane helix</keyword>
<keyword evidence="3" id="KW-1003">Cell membrane</keyword>
<keyword evidence="4 7" id="KW-0812">Transmembrane</keyword>
<dbReference type="Pfam" id="PF02472">
    <property type="entry name" value="ExbD"/>
    <property type="match status" value="1"/>
</dbReference>
<comment type="subcellular location">
    <subcellularLocation>
        <location evidence="1">Cell membrane</location>
        <topology evidence="1">Single-pass membrane protein</topology>
    </subcellularLocation>
    <subcellularLocation>
        <location evidence="7">Cell membrane</location>
        <topology evidence="7">Single-pass type II membrane protein</topology>
    </subcellularLocation>
</comment>
<reference evidence="9 10" key="1">
    <citation type="submission" date="2015-02" db="EMBL/GenBank/DDBJ databases">
        <title>Single-cell genomics of uncultivated deep-branching MTB reveals a conserved set of magnetosome genes.</title>
        <authorList>
            <person name="Kolinko S."/>
            <person name="Richter M."/>
            <person name="Glockner F.O."/>
            <person name="Brachmann A."/>
            <person name="Schuler D."/>
        </authorList>
    </citation>
    <scope>NUCLEOTIDE SEQUENCE [LARGE SCALE GENOMIC DNA]</scope>
    <source>
        <strain evidence="9">SKK-01</strain>
    </source>
</reference>
<evidence type="ECO:0000256" key="7">
    <source>
        <dbReference type="RuleBase" id="RU003879"/>
    </source>
</evidence>
<gene>
    <name evidence="9" type="ORF">OMAG_002838</name>
</gene>
<name>A0A0F0CMS9_9BACT</name>
<dbReference type="Proteomes" id="UP000033428">
    <property type="component" value="Unassembled WGS sequence"/>
</dbReference>
<feature type="transmembrane region" description="Helical" evidence="8">
    <location>
        <begin position="20"/>
        <end position="38"/>
    </location>
</feature>
<protein>
    <submittedName>
        <fullName evidence="9">Biopolymer transport protein ExbD/TolR</fullName>
    </submittedName>
</protein>
<dbReference type="PANTHER" id="PTHR30558">
    <property type="entry name" value="EXBD MEMBRANE COMPONENT OF PMF-DRIVEN MACROMOLECULE IMPORT SYSTEM"/>
    <property type="match status" value="1"/>
</dbReference>
<dbReference type="PANTHER" id="PTHR30558:SF3">
    <property type="entry name" value="BIOPOLYMER TRANSPORT PROTEIN EXBD-RELATED"/>
    <property type="match status" value="1"/>
</dbReference>
<comment type="caution">
    <text evidence="9">The sequence shown here is derived from an EMBL/GenBank/DDBJ whole genome shotgun (WGS) entry which is preliminary data.</text>
</comment>
<dbReference type="Gene3D" id="3.30.420.270">
    <property type="match status" value="1"/>
</dbReference>
<keyword evidence="6 8" id="KW-0472">Membrane</keyword>
<keyword evidence="7" id="KW-0653">Protein transport</keyword>
<evidence type="ECO:0000256" key="8">
    <source>
        <dbReference type="SAM" id="Phobius"/>
    </source>
</evidence>